<evidence type="ECO:0000256" key="1">
    <source>
        <dbReference type="ARBA" id="ARBA00004141"/>
    </source>
</evidence>
<keyword evidence="9 11" id="KW-0472">Membrane</keyword>
<dbReference type="Gene3D" id="3.40.50.300">
    <property type="entry name" value="P-loop containing nucleotide triphosphate hydrolases"/>
    <property type="match status" value="1"/>
</dbReference>
<evidence type="ECO:0000256" key="2">
    <source>
        <dbReference type="ARBA" id="ARBA00008869"/>
    </source>
</evidence>
<feature type="region of interest" description="Disordered" evidence="10">
    <location>
        <begin position="365"/>
        <end position="386"/>
    </location>
</feature>
<dbReference type="GO" id="GO:0016020">
    <property type="term" value="C:membrane"/>
    <property type="evidence" value="ECO:0007669"/>
    <property type="project" value="UniProtKB-SubCell"/>
</dbReference>
<proteinExistence type="inferred from homology"/>
<dbReference type="CDD" id="cd03263">
    <property type="entry name" value="ABC_subfamily_A"/>
    <property type="match status" value="1"/>
</dbReference>
<dbReference type="PANTHER" id="PTHR19229:SF36">
    <property type="entry name" value="ATP-BINDING CASSETTE SUB-FAMILY A MEMBER 2"/>
    <property type="match status" value="1"/>
</dbReference>
<feature type="transmembrane region" description="Helical" evidence="11">
    <location>
        <begin position="912"/>
        <end position="931"/>
    </location>
</feature>
<dbReference type="InterPro" id="IPR027417">
    <property type="entry name" value="P-loop_NTPase"/>
</dbReference>
<comment type="subcellular location">
    <subcellularLocation>
        <location evidence="1">Membrane</location>
        <topology evidence="1">Multi-pass membrane protein</topology>
    </subcellularLocation>
</comment>
<dbReference type="EMBL" id="MCOG01000258">
    <property type="protein sequence ID" value="ORY21824.1"/>
    <property type="molecule type" value="Genomic_DNA"/>
</dbReference>
<dbReference type="FunFam" id="3.40.50.300:FF:000665">
    <property type="entry name" value="ABC transporter A family member 2"/>
    <property type="match status" value="1"/>
</dbReference>
<comment type="similarity">
    <text evidence="2">Belongs to the ABC transporter superfamily. ABCA family.</text>
</comment>
<evidence type="ECO:0000259" key="12">
    <source>
        <dbReference type="PROSITE" id="PS50893"/>
    </source>
</evidence>
<evidence type="ECO:0000256" key="8">
    <source>
        <dbReference type="ARBA" id="ARBA00022989"/>
    </source>
</evidence>
<reference evidence="13 14" key="1">
    <citation type="submission" date="2016-08" db="EMBL/GenBank/DDBJ databases">
        <title>A Parts List for Fungal Cellulosomes Revealed by Comparative Genomics.</title>
        <authorList>
            <consortium name="DOE Joint Genome Institute"/>
            <person name="Haitjema C.H."/>
            <person name="Gilmore S.P."/>
            <person name="Henske J.K."/>
            <person name="Solomon K.V."/>
            <person name="De Groot R."/>
            <person name="Kuo A."/>
            <person name="Mondo S.J."/>
            <person name="Salamov A.A."/>
            <person name="Labutti K."/>
            <person name="Zhao Z."/>
            <person name="Chiniquy J."/>
            <person name="Barry K."/>
            <person name="Brewer H.M."/>
            <person name="Purvine S.O."/>
            <person name="Wright A.T."/>
            <person name="Boxma B."/>
            <person name="Van Alen T."/>
            <person name="Hackstein J.H."/>
            <person name="Baker S.E."/>
            <person name="Grigoriev I.V."/>
            <person name="O'Malley M.A."/>
        </authorList>
    </citation>
    <scope>NUCLEOTIDE SEQUENCE [LARGE SCALE GENOMIC DNA]</scope>
    <source>
        <strain evidence="13 14">G1</strain>
    </source>
</reference>
<dbReference type="GO" id="GO:0005524">
    <property type="term" value="F:ATP binding"/>
    <property type="evidence" value="ECO:0007669"/>
    <property type="project" value="UniProtKB-KW"/>
</dbReference>
<dbReference type="InterPro" id="IPR003593">
    <property type="entry name" value="AAA+_ATPase"/>
</dbReference>
<dbReference type="InterPro" id="IPR026082">
    <property type="entry name" value="ABCA"/>
</dbReference>
<accession>A0A1Y2AH84</accession>
<name>A0A1Y2AH84_9FUNG</name>
<dbReference type="Proteomes" id="UP000193920">
    <property type="component" value="Unassembled WGS sequence"/>
</dbReference>
<dbReference type="Pfam" id="PF00005">
    <property type="entry name" value="ABC_tran"/>
    <property type="match status" value="1"/>
</dbReference>
<dbReference type="PROSITE" id="PS50893">
    <property type="entry name" value="ABC_TRANSPORTER_2"/>
    <property type="match status" value="1"/>
</dbReference>
<evidence type="ECO:0000256" key="9">
    <source>
        <dbReference type="ARBA" id="ARBA00023136"/>
    </source>
</evidence>
<gene>
    <name evidence="13" type="ORF">LY90DRAFT_463223</name>
</gene>
<dbReference type="InterPro" id="IPR003439">
    <property type="entry name" value="ABC_transporter-like_ATP-bd"/>
</dbReference>
<feature type="transmembrane region" description="Helical" evidence="11">
    <location>
        <begin position="977"/>
        <end position="1000"/>
    </location>
</feature>
<evidence type="ECO:0000313" key="13">
    <source>
        <dbReference type="EMBL" id="ORY21824.1"/>
    </source>
</evidence>
<keyword evidence="14" id="KW-1185">Reference proteome</keyword>
<dbReference type="GO" id="GO:0005319">
    <property type="term" value="F:lipid transporter activity"/>
    <property type="evidence" value="ECO:0007669"/>
    <property type="project" value="TreeGrafter"/>
</dbReference>
<dbReference type="Pfam" id="PF12698">
    <property type="entry name" value="ABC2_membrane_3"/>
    <property type="match status" value="1"/>
</dbReference>
<feature type="compositionally biased region" description="Low complexity" evidence="10">
    <location>
        <begin position="510"/>
        <end position="543"/>
    </location>
</feature>
<feature type="compositionally biased region" description="Low complexity" evidence="10">
    <location>
        <begin position="370"/>
        <end position="385"/>
    </location>
</feature>
<dbReference type="GO" id="GO:0140359">
    <property type="term" value="F:ABC-type transporter activity"/>
    <property type="evidence" value="ECO:0007669"/>
    <property type="project" value="InterPro"/>
</dbReference>
<dbReference type="InterPro" id="IPR017871">
    <property type="entry name" value="ABC_transporter-like_CS"/>
</dbReference>
<keyword evidence="5" id="KW-0677">Repeat</keyword>
<feature type="transmembrane region" description="Helical" evidence="11">
    <location>
        <begin position="937"/>
        <end position="956"/>
    </location>
</feature>
<evidence type="ECO:0000256" key="10">
    <source>
        <dbReference type="SAM" id="MobiDB-lite"/>
    </source>
</evidence>
<feature type="transmembrane region" description="Helical" evidence="11">
    <location>
        <begin position="802"/>
        <end position="824"/>
    </location>
</feature>
<dbReference type="SUPFAM" id="SSF52540">
    <property type="entry name" value="P-loop containing nucleoside triphosphate hydrolases"/>
    <property type="match status" value="1"/>
</dbReference>
<dbReference type="PROSITE" id="PS00211">
    <property type="entry name" value="ABC_TRANSPORTER_1"/>
    <property type="match status" value="1"/>
</dbReference>
<organism evidence="13 14">
    <name type="scientific">Neocallimastix californiae</name>
    <dbReference type="NCBI Taxonomy" id="1754190"/>
    <lineage>
        <taxon>Eukaryota</taxon>
        <taxon>Fungi</taxon>
        <taxon>Fungi incertae sedis</taxon>
        <taxon>Chytridiomycota</taxon>
        <taxon>Chytridiomycota incertae sedis</taxon>
        <taxon>Neocallimastigomycetes</taxon>
        <taxon>Neocallimastigales</taxon>
        <taxon>Neocallimastigaceae</taxon>
        <taxon>Neocallimastix</taxon>
    </lineage>
</organism>
<feature type="transmembrane region" description="Helical" evidence="11">
    <location>
        <begin position="844"/>
        <end position="867"/>
    </location>
</feature>
<keyword evidence="8 11" id="KW-1133">Transmembrane helix</keyword>
<keyword evidence="6" id="KW-0547">Nucleotide-binding</keyword>
<comment type="caution">
    <text evidence="13">The sequence shown here is derived from an EMBL/GenBank/DDBJ whole genome shotgun (WGS) entry which is preliminary data.</text>
</comment>
<evidence type="ECO:0000256" key="5">
    <source>
        <dbReference type="ARBA" id="ARBA00022737"/>
    </source>
</evidence>
<dbReference type="InterPro" id="IPR013525">
    <property type="entry name" value="ABC2_TM"/>
</dbReference>
<keyword evidence="3" id="KW-0813">Transport</keyword>
<feature type="transmembrane region" description="Helical" evidence="11">
    <location>
        <begin position="883"/>
        <end position="905"/>
    </location>
</feature>
<keyword evidence="7" id="KW-0067">ATP-binding</keyword>
<evidence type="ECO:0000256" key="7">
    <source>
        <dbReference type="ARBA" id="ARBA00022840"/>
    </source>
</evidence>
<keyword evidence="4 11" id="KW-0812">Transmembrane</keyword>
<feature type="domain" description="ABC transporter" evidence="12">
    <location>
        <begin position="1081"/>
        <end position="1317"/>
    </location>
</feature>
<dbReference type="OrthoDB" id="8061355at2759"/>
<dbReference type="GO" id="GO:0016887">
    <property type="term" value="F:ATP hydrolysis activity"/>
    <property type="evidence" value="ECO:0007669"/>
    <property type="project" value="InterPro"/>
</dbReference>
<evidence type="ECO:0000256" key="6">
    <source>
        <dbReference type="ARBA" id="ARBA00022741"/>
    </source>
</evidence>
<evidence type="ECO:0000313" key="14">
    <source>
        <dbReference type="Proteomes" id="UP000193920"/>
    </source>
</evidence>
<sequence length="1401" mass="159146">MENKQNKEEFGISFNEYENSINNRGYHNENETRELLDYSLSINGNSRIEESNLNITRVPSKNSFSIPERRKSYQIRAMLRKTLSYQKRQLKTNIGCVIALPTLLVFITFGLTLFGDNISRTVYKMYNYEYCTNYFNGTFVLPLDNKSSKSYKPNNSDVVIAHYDQGSNPCSVWFGTNDYFESSPYDIIPDNSEEKINRDTFFIPPVNASGNYALFFNKLADTTGFEDMEALKEALRLQEKFNSGDLSSFQDDMIKNMLKGYGLSDDQVEDAMKKFKETGQLPLEDLMKGSMPNIDLSMGSLGGQSNSKYEEALIQAIKSGKMTEELMTAYMNGEITQNDIISLVVGGKVTQSEVEKFIESMSSPGTIQIPSLTQNPSSSNNNQSKNKYEEALISGIKSGKMNEELINAYKNGEISQSDIVNLVMGGKVTQKEVDNFLKNMSSSSMPGQPSSPSKQSSPSKPSSSSSQPSSPSSNSSTSSSQASKPDSKSSSGSESGSSGVEKNQKLQKRATSSKSTTKKSTTSSTKTKTKTATTTKSKSSATSDAKKSIYEQSDVFFTLSNMMRPWGIIAMSNNKTEKEIIGERPEDFSDISLISIEDDNYELSNKGILDYTYTRYFLNMYNLIYNDTPTINFERSPFFEFVDIDNEDDLDVEINNRMEIINKILKNTTFSSYTEDDKKYIDLSDFKDRDDAIRKSVNYMPYGALLIKGIEENENNLEYDILFSVGENSRLSYIFGIKESNVNPYMSYPNRGRRLLYFLTEFDGSWLRKITDNKATITQGFRSYPVTHENNDENYSYNFGDLVGFLLNPWGVSFLIPIFVMGLVKDKEERYLVMMQMNSMKPIVYYVFTYITDLILCMVSMLCFNIAGTLCKMRLFVQTSPEILLIIFFIWSNIVIALSFVFSFFFRRNGSALTGSFVIVLFSVLLAFALNQKMKNTYGYFVWPPLAFYYLINTLNESPNPGEKKFYELKDFVPGDRIFTVTMMMIVEYFILLFLIYYFYEVIPQEYGKHKKPWHLNLFKRKKKVDYSDLSSIDSDFKSDDSNNPFYNLKEQEEAEVLEDDDVKAERKRVLSSQYDSDCPLVVKNFRKEYAPRIKGGKPHVAVRSATFAVENRMVFGLLGPNGAGKTTLIHSLIGVYSPTAGYARVAGFNIETDMDQVYKRIGICPQHDILWNDLTVEEHLLFYARLKGISRREEDDTVYKSLASVGLVDFKKNLVKGLSGGEKRRLSIAIALVGDPKIVFLDEPTTGLDPDVRRLIWDILNEISQNKTIILTTHSMEEAEVLCDRIAIMSHGTIRCCNTSLRLKELYGAGFRLTYSNDPQKYKSLKQFISSILPENHKAIRDLASNSIYEFIPEQGYLSQLFSIIEQNKEQYGIINWGISQSSLEEVFLSIISESDADGN</sequence>
<feature type="region of interest" description="Disordered" evidence="10">
    <location>
        <begin position="439"/>
        <end position="545"/>
    </location>
</feature>
<dbReference type="SMART" id="SM00382">
    <property type="entry name" value="AAA"/>
    <property type="match status" value="1"/>
</dbReference>
<feature type="transmembrane region" description="Helical" evidence="11">
    <location>
        <begin position="94"/>
        <end position="115"/>
    </location>
</feature>
<dbReference type="PANTHER" id="PTHR19229">
    <property type="entry name" value="ATP-BINDING CASSETTE TRANSPORTER SUBFAMILY A ABCA"/>
    <property type="match status" value="1"/>
</dbReference>
<feature type="compositionally biased region" description="Low complexity" evidence="10">
    <location>
        <begin position="441"/>
        <end position="499"/>
    </location>
</feature>
<evidence type="ECO:0000256" key="11">
    <source>
        <dbReference type="SAM" id="Phobius"/>
    </source>
</evidence>
<evidence type="ECO:0000256" key="4">
    <source>
        <dbReference type="ARBA" id="ARBA00022692"/>
    </source>
</evidence>
<protein>
    <recommendedName>
        <fullName evidence="12">ABC transporter domain-containing protein</fullName>
    </recommendedName>
</protein>
<evidence type="ECO:0000256" key="3">
    <source>
        <dbReference type="ARBA" id="ARBA00022448"/>
    </source>
</evidence>
<dbReference type="STRING" id="1754190.A0A1Y2AH84"/>